<keyword evidence="1" id="KW-0732">Signal</keyword>
<evidence type="ECO:0000313" key="2">
    <source>
        <dbReference type="EMBL" id="QCQ23191.1"/>
    </source>
</evidence>
<proteinExistence type="predicted"/>
<evidence type="ECO:0000256" key="1">
    <source>
        <dbReference type="SAM" id="SignalP"/>
    </source>
</evidence>
<evidence type="ECO:0000313" key="3">
    <source>
        <dbReference type="Proteomes" id="UP000298602"/>
    </source>
</evidence>
<reference evidence="2 3" key="2">
    <citation type="submission" date="2019-05" db="EMBL/GenBank/DDBJ databases">
        <authorList>
            <person name="Suflita J.M."/>
            <person name="Marks C.R."/>
        </authorList>
    </citation>
    <scope>NUCLEOTIDE SEQUENCE [LARGE SCALE GENOMIC DNA]</scope>
    <source>
        <strain evidence="2 3">ALDC</strain>
    </source>
</reference>
<organism evidence="2 3">
    <name type="scientific">Desulfoglaeba alkanexedens ALDC</name>
    <dbReference type="NCBI Taxonomy" id="980445"/>
    <lineage>
        <taxon>Bacteria</taxon>
        <taxon>Pseudomonadati</taxon>
        <taxon>Thermodesulfobacteriota</taxon>
        <taxon>Syntrophobacteria</taxon>
        <taxon>Syntrophobacterales</taxon>
        <taxon>Syntrophobacteraceae</taxon>
        <taxon>Desulfoglaeba</taxon>
    </lineage>
</organism>
<dbReference type="Proteomes" id="UP000298602">
    <property type="component" value="Chromosome"/>
</dbReference>
<dbReference type="AlphaFoldDB" id="A0A4V1ERX8"/>
<dbReference type="PROSITE" id="PS51257">
    <property type="entry name" value="PROKAR_LIPOPROTEIN"/>
    <property type="match status" value="1"/>
</dbReference>
<dbReference type="RefSeq" id="WP_137425471.1">
    <property type="nucleotide sequence ID" value="NZ_CP040098.1"/>
</dbReference>
<dbReference type="OrthoDB" id="5431158at2"/>
<dbReference type="InterPro" id="IPR025500">
    <property type="entry name" value="DUF4390"/>
</dbReference>
<feature type="chain" id="PRO_5020239074" evidence="1">
    <location>
        <begin position="26"/>
        <end position="189"/>
    </location>
</feature>
<dbReference type="KEGG" id="dax:FDQ92_14030"/>
<dbReference type="EMBL" id="CP040098">
    <property type="protein sequence ID" value="QCQ23191.1"/>
    <property type="molecule type" value="Genomic_DNA"/>
</dbReference>
<feature type="signal peptide" evidence="1">
    <location>
        <begin position="1"/>
        <end position="25"/>
    </location>
</feature>
<gene>
    <name evidence="2" type="ORF">FDQ92_14030</name>
</gene>
<accession>A0A4V1ERX8</accession>
<dbReference type="Pfam" id="PF14334">
    <property type="entry name" value="DUF4390"/>
    <property type="match status" value="1"/>
</dbReference>
<sequence length="189" mass="21928">MRFLTIGFCVGAFLVACLVPGEVPAAGEAEIVGLQVFRDPPNLKVSFRIENPFTPQMDEAIVSGIPITFRIFLVLETPGLPLMRTNLLDQTFEHSMKYDTLHNQFQVRRTEFPGEMLLTADHEKAKQWMSEVTGISIIPLWRLTKGQEYRLRVKAELSKVRLPLFYRYIFFFVSLWDFETGWAQIEFIY</sequence>
<reference evidence="2 3" key="1">
    <citation type="submission" date="2019-05" db="EMBL/GenBank/DDBJ databases">
        <title>The Complete Genome Sequence of the n-alkane-degrading Desulfoglaeba alkanexedens ALDC reveals multiple alkylsuccinate synthase gene clusters.</title>
        <authorList>
            <person name="Callaghan A.V."/>
            <person name="Davidova I.A."/>
            <person name="Duncan K.E."/>
            <person name="Morris B."/>
            <person name="McInerney M.J."/>
        </authorList>
    </citation>
    <scope>NUCLEOTIDE SEQUENCE [LARGE SCALE GENOMIC DNA]</scope>
    <source>
        <strain evidence="2 3">ALDC</strain>
    </source>
</reference>
<keyword evidence="3" id="KW-1185">Reference proteome</keyword>
<protein>
    <submittedName>
        <fullName evidence="2">DUF4390 domain-containing protein</fullName>
    </submittedName>
</protein>
<name>A0A4V1ERX8_9BACT</name>